<gene>
    <name evidence="2" type="ORF">GCM10011320_50790</name>
</gene>
<keyword evidence="3" id="KW-1185">Reference proteome</keyword>
<evidence type="ECO:0000259" key="1">
    <source>
        <dbReference type="Pfam" id="PF12705"/>
    </source>
</evidence>
<name>A0A917KZ04_9PROT</name>
<organism evidence="2 3">
    <name type="scientific">Neoroseomonas lacus</name>
    <dbReference type="NCBI Taxonomy" id="287609"/>
    <lineage>
        <taxon>Bacteria</taxon>
        <taxon>Pseudomonadati</taxon>
        <taxon>Pseudomonadota</taxon>
        <taxon>Alphaproteobacteria</taxon>
        <taxon>Acetobacterales</taxon>
        <taxon>Acetobacteraceae</taxon>
        <taxon>Neoroseomonas</taxon>
    </lineage>
</organism>
<dbReference type="Gene3D" id="3.90.320.10">
    <property type="match status" value="1"/>
</dbReference>
<dbReference type="NCBIfam" id="TIGR02786">
    <property type="entry name" value="addB_alphas"/>
    <property type="match status" value="1"/>
</dbReference>
<sequence>MNLYAIPPSAPFLDTLAAGLLARLPSGDPESLARATLLLPTRRAARGLREAFLRAAEGRALLLPRMRALAGLSTEEADELALPDLLDLPPAVAPLTRQAVLASMAQRIPRRHGGPATPEQAWLLAGELARLFDEIALEERDLEMLEHAAAEEFAEAWLARLDGLVPDRHAAHWQITTAVLRAAAQDWTRWLTERGLLDIGVRRVKALAAQAAAWRDAPPEHLTIAAGIGAGGTIPAAAELLRVLASAPKGAVVLQGLPEPMVAALWDAVRQAPTHPLAGQARLLAAMGAVPGDLRPWHDPAPAGAPADRSVLLGRALHPAEGLPSWTDRDRPRWEAALAGVTRLVAADAQQEAAAIALLLRESIETPGERAALITPDRDLARRVSAELARHGITADDSAGEPLAETPAAAFLRLVGRMVAEGFAPVPLLAVLKHPLCAGGMERTEWVVAARRLERAALRGPRPAAGLAGLRASVAAVKGDALAQVAALLDALELALDGFAELPDAPARPPADLLRAHTETAEALAATPEMPGGLRLYAGEEGEPLARHLHDLTEALPNLPPIAPADWPDLFEAALAGPVAPSLRATRGRGDAAHPRIAILGLLEARLQSFDRVVLGALEETAWPQATDPGPWMSRPMRAAFGLPEPEARIGRVAADFLFAAASAPQAVFSSAARRGGSPTVPARWLVRLDTFLAGQEKLALPASPAAAWAAALDAPDVVAPCLRPAPAPPPALRPRRLTVSDAALLIADPYAFYAKRVLRLNPLKDLEEEVGAIDYGMLVHAAMAGFLRAIGTGWPGPVAAQEAWARASEAALDAYRDRPGILAFWTPRLANIGAFVLEEEAALRSAGALRACLVEMKGSAQLCLRGGDIEIEARADRLDQLPDGGWRVVDYKTGTVPRAKDLAAGGAPQLPIEAWLLEEGAFPGSEGGTVTDLLYWRLTGGEQAGEVKALGAAAEDGTPFAALARDRLVELAERWLLGAAPFASRPHPARSAAGGDFDHLARIEEWSAGTPETGGG</sequence>
<comment type="caution">
    <text evidence="2">The sequence shown here is derived from an EMBL/GenBank/DDBJ whole genome shotgun (WGS) entry which is preliminary data.</text>
</comment>
<dbReference type="Pfam" id="PF12705">
    <property type="entry name" value="PDDEXK_1"/>
    <property type="match status" value="1"/>
</dbReference>
<protein>
    <submittedName>
        <fullName evidence="2">Double-strand break repair protein AddB</fullName>
    </submittedName>
</protein>
<feature type="domain" description="PD-(D/E)XK endonuclease-like" evidence="1">
    <location>
        <begin position="737"/>
        <end position="985"/>
    </location>
</feature>
<dbReference type="InterPro" id="IPR014153">
    <property type="entry name" value="Ds_break_AddB"/>
</dbReference>
<evidence type="ECO:0000313" key="3">
    <source>
        <dbReference type="Proteomes" id="UP000661507"/>
    </source>
</evidence>
<dbReference type="AlphaFoldDB" id="A0A917KZ04"/>
<reference evidence="2" key="2">
    <citation type="submission" date="2020-09" db="EMBL/GenBank/DDBJ databases">
        <authorList>
            <person name="Sun Q."/>
            <person name="Zhou Y."/>
        </authorList>
    </citation>
    <scope>NUCLEOTIDE SEQUENCE</scope>
    <source>
        <strain evidence="2">CGMCC 1.3617</strain>
    </source>
</reference>
<accession>A0A917KZ04</accession>
<dbReference type="InterPro" id="IPR027417">
    <property type="entry name" value="P-loop_NTPase"/>
</dbReference>
<dbReference type="SUPFAM" id="SSF52540">
    <property type="entry name" value="P-loop containing nucleoside triphosphate hydrolases"/>
    <property type="match status" value="1"/>
</dbReference>
<reference evidence="2" key="1">
    <citation type="journal article" date="2014" name="Int. J. Syst. Evol. Microbiol.">
        <title>Complete genome sequence of Corynebacterium casei LMG S-19264T (=DSM 44701T), isolated from a smear-ripened cheese.</title>
        <authorList>
            <consortium name="US DOE Joint Genome Institute (JGI-PGF)"/>
            <person name="Walter F."/>
            <person name="Albersmeier A."/>
            <person name="Kalinowski J."/>
            <person name="Ruckert C."/>
        </authorList>
    </citation>
    <scope>NUCLEOTIDE SEQUENCE</scope>
    <source>
        <strain evidence="2">CGMCC 1.3617</strain>
    </source>
</reference>
<dbReference type="InterPro" id="IPR011604">
    <property type="entry name" value="PDDEXK-like_dom_sf"/>
</dbReference>
<dbReference type="RefSeq" id="WP_188972100.1">
    <property type="nucleotide sequence ID" value="NZ_BMKW01000015.1"/>
</dbReference>
<proteinExistence type="predicted"/>
<dbReference type="Proteomes" id="UP000661507">
    <property type="component" value="Unassembled WGS sequence"/>
</dbReference>
<dbReference type="InterPro" id="IPR038726">
    <property type="entry name" value="PDDEXK_AddAB-type"/>
</dbReference>
<dbReference type="EMBL" id="BMKW01000015">
    <property type="protein sequence ID" value="GGJ36974.1"/>
    <property type="molecule type" value="Genomic_DNA"/>
</dbReference>
<evidence type="ECO:0000313" key="2">
    <source>
        <dbReference type="EMBL" id="GGJ36974.1"/>
    </source>
</evidence>